<keyword evidence="7 10" id="KW-0460">Magnesium</keyword>
<dbReference type="GO" id="GO:0004747">
    <property type="term" value="F:ribokinase activity"/>
    <property type="evidence" value="ECO:0007669"/>
    <property type="project" value="UniProtKB-UniRule"/>
</dbReference>
<gene>
    <name evidence="10" type="primary">deoK</name>
    <name evidence="12" type="ORF">WM40_14035</name>
</gene>
<dbReference type="InterPro" id="IPR002139">
    <property type="entry name" value="Ribo/fructo_kinase"/>
</dbReference>
<feature type="binding site" evidence="10">
    <location>
        <position position="238"/>
    </location>
    <ligand>
        <name>K(+)</name>
        <dbReference type="ChEBI" id="CHEBI:29103"/>
    </ligand>
</feature>
<protein>
    <recommendedName>
        <fullName evidence="10">Deoxyribokinase</fullName>
        <shortName evidence="10">dRK</shortName>
        <ecNumber evidence="10">2.7.1.229</ecNumber>
    </recommendedName>
    <alternativeName>
        <fullName evidence="10">ATP:2-deoxy-D-ribose 5-phosphotransferase</fullName>
    </alternativeName>
</protein>
<comment type="similarity">
    <text evidence="1">Belongs to the carbohydrate kinase pfkB family.</text>
</comment>
<dbReference type="SUPFAM" id="SSF53613">
    <property type="entry name" value="Ribokinase-like"/>
    <property type="match status" value="1"/>
</dbReference>
<dbReference type="PATRIC" id="fig|28092.6.peg.3315"/>
<dbReference type="Pfam" id="PF00294">
    <property type="entry name" value="PfkB"/>
    <property type="match status" value="1"/>
</dbReference>
<feature type="binding site" evidence="10">
    <location>
        <position position="277"/>
    </location>
    <ligand>
        <name>K(+)</name>
        <dbReference type="ChEBI" id="CHEBI:29103"/>
    </ligand>
</feature>
<evidence type="ECO:0000256" key="3">
    <source>
        <dbReference type="ARBA" id="ARBA00022723"/>
    </source>
</evidence>
<dbReference type="PRINTS" id="PR00990">
    <property type="entry name" value="RIBOKINASE"/>
</dbReference>
<feature type="active site" description="Proton acceptor" evidence="10">
    <location>
        <position position="244"/>
    </location>
</feature>
<evidence type="ECO:0000256" key="4">
    <source>
        <dbReference type="ARBA" id="ARBA00022741"/>
    </source>
</evidence>
<dbReference type="InterPro" id="IPR029056">
    <property type="entry name" value="Ribokinase-like"/>
</dbReference>
<feature type="binding site" evidence="10">
    <location>
        <position position="283"/>
    </location>
    <ligand>
        <name>K(+)</name>
        <dbReference type="ChEBI" id="CHEBI:29103"/>
    </ligand>
</feature>
<dbReference type="InterPro" id="IPR002173">
    <property type="entry name" value="Carboh/pur_kinase_PfkB_CS"/>
</dbReference>
<comment type="similarity">
    <text evidence="10">Belongs to the carbohydrate kinase PfkB family. Deoxyribokinase subfamily.</text>
</comment>
<comment type="catalytic activity">
    <reaction evidence="10">
        <text>2-deoxy-D-ribose + ATP = 2-deoxy-D-ribose 5-phosphate + ADP + H(+)</text>
        <dbReference type="Rhea" id="RHEA:30871"/>
        <dbReference type="ChEBI" id="CHEBI:15378"/>
        <dbReference type="ChEBI" id="CHEBI:30616"/>
        <dbReference type="ChEBI" id="CHEBI:62877"/>
        <dbReference type="ChEBI" id="CHEBI:90761"/>
        <dbReference type="ChEBI" id="CHEBI:456216"/>
        <dbReference type="EC" id="2.7.1.229"/>
    </reaction>
</comment>
<comment type="caution">
    <text evidence="12">The sequence shown here is derived from an EMBL/GenBank/DDBJ whole genome shotgun (WGS) entry which is preliminary data.</text>
</comment>
<feature type="binding site" evidence="10">
    <location>
        <position position="274"/>
    </location>
    <ligand>
        <name>K(+)</name>
        <dbReference type="ChEBI" id="CHEBI:29103"/>
    </ligand>
</feature>
<dbReference type="AlphaFoldDB" id="A0A0F5JYT5"/>
<dbReference type="GO" id="GO:0019303">
    <property type="term" value="P:D-ribose catabolic process"/>
    <property type="evidence" value="ECO:0007669"/>
    <property type="project" value="UniProtKB-UniPathway"/>
</dbReference>
<dbReference type="InterPro" id="IPR011877">
    <property type="entry name" value="Ribokinase"/>
</dbReference>
<evidence type="ECO:0000259" key="11">
    <source>
        <dbReference type="Pfam" id="PF00294"/>
    </source>
</evidence>
<organism evidence="12 13">
    <name type="scientific">Robbsia andropogonis</name>
    <dbReference type="NCBI Taxonomy" id="28092"/>
    <lineage>
        <taxon>Bacteria</taxon>
        <taxon>Pseudomonadati</taxon>
        <taxon>Pseudomonadota</taxon>
        <taxon>Betaproteobacteria</taxon>
        <taxon>Burkholderiales</taxon>
        <taxon>Burkholderiaceae</taxon>
        <taxon>Robbsia</taxon>
    </lineage>
</organism>
<feature type="binding site" evidence="10">
    <location>
        <position position="279"/>
    </location>
    <ligand>
        <name>K(+)</name>
        <dbReference type="ChEBI" id="CHEBI:29103"/>
    </ligand>
</feature>
<dbReference type="PROSITE" id="PS00584">
    <property type="entry name" value="PFKB_KINASES_2"/>
    <property type="match status" value="1"/>
</dbReference>
<keyword evidence="6 10" id="KW-0067">ATP-binding</keyword>
<keyword evidence="2 10" id="KW-0808">Transferase</keyword>
<comment type="cofactor">
    <cofactor evidence="10">
        <name>Mg(2+)</name>
        <dbReference type="ChEBI" id="CHEBI:18420"/>
    </cofactor>
</comment>
<dbReference type="EC" id="2.7.1.229" evidence="10"/>
<keyword evidence="9 10" id="KW-0119">Carbohydrate metabolism</keyword>
<keyword evidence="10" id="KW-0963">Cytoplasm</keyword>
<feature type="binding site" evidence="10">
    <location>
        <position position="244"/>
    </location>
    <ligand>
        <name>substrate</name>
    </ligand>
</feature>
<feature type="domain" description="Carbohydrate kinase PfkB" evidence="11">
    <location>
        <begin position="1"/>
        <end position="285"/>
    </location>
</feature>
<dbReference type="PANTHER" id="PTHR10584:SF166">
    <property type="entry name" value="RIBOKINASE"/>
    <property type="match status" value="1"/>
</dbReference>
<evidence type="ECO:0000256" key="7">
    <source>
        <dbReference type="ARBA" id="ARBA00022842"/>
    </source>
</evidence>
<evidence type="ECO:0000256" key="10">
    <source>
        <dbReference type="HAMAP-Rule" id="MF_01987"/>
    </source>
</evidence>
<dbReference type="EMBL" id="LAQU01000014">
    <property type="protein sequence ID" value="KKB62993.1"/>
    <property type="molecule type" value="Genomic_DNA"/>
</dbReference>
<dbReference type="Gene3D" id="3.40.1190.20">
    <property type="match status" value="1"/>
</dbReference>
<dbReference type="PANTHER" id="PTHR10584">
    <property type="entry name" value="SUGAR KINASE"/>
    <property type="match status" value="1"/>
</dbReference>
<evidence type="ECO:0000256" key="1">
    <source>
        <dbReference type="ARBA" id="ARBA00005380"/>
    </source>
</evidence>
<comment type="subcellular location">
    <subcellularLocation>
        <location evidence="10">Cytoplasm</location>
    </subcellularLocation>
</comment>
<evidence type="ECO:0000256" key="5">
    <source>
        <dbReference type="ARBA" id="ARBA00022777"/>
    </source>
</evidence>
<dbReference type="HAMAP" id="MF_01987">
    <property type="entry name" value="Ribokinase"/>
    <property type="match status" value="1"/>
</dbReference>
<feature type="binding site" evidence="10">
    <location>
        <position position="174"/>
    </location>
    <ligand>
        <name>ATP</name>
        <dbReference type="ChEBI" id="CHEBI:30616"/>
    </ligand>
</feature>
<evidence type="ECO:0000313" key="12">
    <source>
        <dbReference type="EMBL" id="KKB62993.1"/>
    </source>
</evidence>
<evidence type="ECO:0000256" key="6">
    <source>
        <dbReference type="ARBA" id="ARBA00022840"/>
    </source>
</evidence>
<feature type="binding site" evidence="10">
    <location>
        <begin position="243"/>
        <end position="244"/>
    </location>
    <ligand>
        <name>ATP</name>
        <dbReference type="ChEBI" id="CHEBI:30616"/>
    </ligand>
</feature>
<keyword evidence="13" id="KW-1185">Reference proteome</keyword>
<feature type="binding site" evidence="10">
    <location>
        <begin position="210"/>
        <end position="215"/>
    </location>
    <ligand>
        <name>ATP</name>
        <dbReference type="ChEBI" id="CHEBI:30616"/>
    </ligand>
</feature>
<evidence type="ECO:0000256" key="2">
    <source>
        <dbReference type="ARBA" id="ARBA00022679"/>
    </source>
</evidence>
<dbReference type="Proteomes" id="UP000033618">
    <property type="component" value="Unassembled WGS sequence"/>
</dbReference>
<feature type="binding site" evidence="10">
    <location>
        <position position="240"/>
    </location>
    <ligand>
        <name>K(+)</name>
        <dbReference type="ChEBI" id="CHEBI:29103"/>
    </ligand>
</feature>
<dbReference type="GO" id="GO:0046872">
    <property type="term" value="F:metal ion binding"/>
    <property type="evidence" value="ECO:0007669"/>
    <property type="project" value="UniProtKB-KW"/>
</dbReference>
<dbReference type="NCBIfam" id="TIGR02152">
    <property type="entry name" value="D_ribokin_bact"/>
    <property type="match status" value="1"/>
</dbReference>
<evidence type="ECO:0000256" key="9">
    <source>
        <dbReference type="ARBA" id="ARBA00023277"/>
    </source>
</evidence>
<dbReference type="InterPro" id="IPR011611">
    <property type="entry name" value="PfkB_dom"/>
</dbReference>
<comment type="caution">
    <text evidence="10">Lacks conserved residue(s) required for the propagation of feature annotation.</text>
</comment>
<feature type="binding site" evidence="10">
    <location>
        <position position="129"/>
    </location>
    <ligand>
        <name>substrate</name>
    </ligand>
</feature>
<dbReference type="GO" id="GO:0005524">
    <property type="term" value="F:ATP binding"/>
    <property type="evidence" value="ECO:0007669"/>
    <property type="project" value="UniProtKB-UniRule"/>
</dbReference>
<reference evidence="12 13" key="1">
    <citation type="submission" date="2015-03" db="EMBL/GenBank/DDBJ databases">
        <title>Draft Genome Sequence of Burkholderia andropogonis type strain ICMP2807, isolated from Sorghum bicolor.</title>
        <authorList>
            <person name="Lopes-Santos L."/>
            <person name="Castro D.B."/>
            <person name="Ottoboni L.M."/>
            <person name="Park D."/>
            <person name="Weirc B.S."/>
            <person name="Destefano S.A."/>
        </authorList>
    </citation>
    <scope>NUCLEOTIDE SEQUENCE [LARGE SCALE GENOMIC DNA]</scope>
    <source>
        <strain evidence="12 13">ICMP2807</strain>
    </source>
</reference>
<evidence type="ECO:0000256" key="8">
    <source>
        <dbReference type="ARBA" id="ARBA00022958"/>
    </source>
</evidence>
<accession>A0A0F5JYT5</accession>
<dbReference type="STRING" id="28092.WM40_14035"/>
<feature type="site" description="Important for substrate specificity" evidence="10">
    <location>
        <position position="1"/>
    </location>
</feature>
<sequence>MDLVVRTSRMARPGETLAGHGFAQIPGGKGANQAVAAARLGARVDMVGCIGQDHFGALLKQALEDEHIQCDGVSVAAALPTGIAVIVVDDAGQNAITIVAGSNGALSPSAIADHRATLDAANVVVCQMEVPTETVHAALTHARAAGKVVILNPAPVQQALPAGWLPLIDFLIPNETEAESLTGIRVDSIEHAAAAARHLRRDGARHVVITLGAQGVLWLPEGSDEARHYAGHRVEAKDTTAAGDTFVGALAAALAAGTVTTTAIRFGLAAAALSVTRAGAQTSIPSYAEVKAFMGSDV</sequence>
<dbReference type="CDD" id="cd01174">
    <property type="entry name" value="ribokinase"/>
    <property type="match status" value="1"/>
</dbReference>
<dbReference type="UniPathway" id="UPA00916">
    <property type="reaction ID" value="UER00889"/>
</dbReference>
<keyword evidence="5 10" id="KW-0418">Kinase</keyword>
<dbReference type="GO" id="GO:0005829">
    <property type="term" value="C:cytosol"/>
    <property type="evidence" value="ECO:0007669"/>
    <property type="project" value="TreeGrafter"/>
</dbReference>
<feature type="binding site" evidence="10">
    <location>
        <begin position="28"/>
        <end position="32"/>
    </location>
    <ligand>
        <name>substrate</name>
    </ligand>
</feature>
<keyword evidence="4 10" id="KW-0547">Nucleotide-binding</keyword>
<proteinExistence type="inferred from homology"/>
<keyword evidence="8 10" id="KW-0630">Potassium</keyword>
<comment type="function">
    <text evidence="10">Catalyzes the ATP-dependent phosphorylation of 2-deoxy-D-ribose to 2-deoxy-D-ribose 5-phosphate (dRib-5P), allowing the use of deoxyribose as the sole carbon source.</text>
</comment>
<evidence type="ECO:0000313" key="13">
    <source>
        <dbReference type="Proteomes" id="UP000033618"/>
    </source>
</evidence>
<comment type="subunit">
    <text evidence="10">Homodimer.</text>
</comment>
<name>A0A0F5JYT5_9BURK</name>
<keyword evidence="3 10" id="KW-0479">Metal-binding</keyword>